<dbReference type="CDD" id="cd23509">
    <property type="entry name" value="Gnk2-like"/>
    <property type="match status" value="2"/>
</dbReference>
<evidence type="ECO:0000256" key="1">
    <source>
        <dbReference type="ARBA" id="ARBA00022729"/>
    </source>
</evidence>
<evidence type="ECO:0000259" key="5">
    <source>
        <dbReference type="PROSITE" id="PS51473"/>
    </source>
</evidence>
<accession>A0AAD2ACK4</accession>
<dbReference type="FunFam" id="3.30.430.20:FF:000002">
    <property type="entry name" value="Cysteine-rich receptor-like protein kinase 10"/>
    <property type="match status" value="1"/>
</dbReference>
<dbReference type="AlphaFoldDB" id="A0AAD2ACK4"/>
<keyword evidence="4" id="KW-0472">Membrane</keyword>
<protein>
    <recommendedName>
        <fullName evidence="5">Gnk2-homologous domain-containing protein</fullName>
    </recommendedName>
</protein>
<proteinExistence type="predicted"/>
<dbReference type="Proteomes" id="UP000834106">
    <property type="component" value="Chromosome 19"/>
</dbReference>
<keyword evidence="7" id="KW-1185">Reference proteome</keyword>
<evidence type="ECO:0000256" key="3">
    <source>
        <dbReference type="SAM" id="MobiDB-lite"/>
    </source>
</evidence>
<feature type="domain" description="Gnk2-homologous" evidence="5">
    <location>
        <begin position="1"/>
        <end position="52"/>
    </location>
</feature>
<sequence length="359" mass="40099">MALCRGDFQLDKCRSCINNATDALLQFCPYQKQAIYWAEGGQCMLRYSNESIFGKLETDPRQQWYVTSDSPSRQEFNRALRTLLDNLRSQAAYGGAGKKFAAANTAPDLLTLYGLVQCTPDLSSDDCSDCLIQGVAEIIPQCCNGKLGFGVYCPSCLLRYETYLSYNDTSLPAPPPPPPPMSLPTPPLPAPPGNDKNTTQTIINVIVPIIVGLIVALCIGFFLRFRQNHKPRAKLETHDEISSVESVYFEFGIIRAATDNFSDANMLGQGGFGIVYKAWKNWHEGTTTNIIDPALRTSSRSFHDIMRCIHIGLLCVQEDVAERPTMASIVIERHPRHHSWGVTFEYYFFPYAFPVIDSN</sequence>
<evidence type="ECO:0000313" key="6">
    <source>
        <dbReference type="EMBL" id="CAI9782700.1"/>
    </source>
</evidence>
<dbReference type="Pfam" id="PF01657">
    <property type="entry name" value="Stress-antifung"/>
    <property type="match status" value="2"/>
</dbReference>
<dbReference type="EMBL" id="OU503054">
    <property type="protein sequence ID" value="CAI9782700.1"/>
    <property type="molecule type" value="Genomic_DNA"/>
</dbReference>
<keyword evidence="4" id="KW-0812">Transmembrane</keyword>
<keyword evidence="1" id="KW-0732">Signal</keyword>
<feature type="domain" description="Gnk2-homologous" evidence="5">
    <location>
        <begin position="58"/>
        <end position="165"/>
    </location>
</feature>
<reference evidence="6" key="1">
    <citation type="submission" date="2023-05" db="EMBL/GenBank/DDBJ databases">
        <authorList>
            <person name="Huff M."/>
        </authorList>
    </citation>
    <scope>NUCLEOTIDE SEQUENCE</scope>
</reference>
<dbReference type="InterPro" id="IPR011009">
    <property type="entry name" value="Kinase-like_dom_sf"/>
</dbReference>
<feature type="transmembrane region" description="Helical" evidence="4">
    <location>
        <begin position="202"/>
        <end position="225"/>
    </location>
</feature>
<dbReference type="InterPro" id="IPR038408">
    <property type="entry name" value="GNK2_sf"/>
</dbReference>
<feature type="region of interest" description="Disordered" evidence="3">
    <location>
        <begin position="171"/>
        <end position="195"/>
    </location>
</feature>
<evidence type="ECO:0000256" key="4">
    <source>
        <dbReference type="SAM" id="Phobius"/>
    </source>
</evidence>
<dbReference type="PROSITE" id="PS51473">
    <property type="entry name" value="GNK2"/>
    <property type="match status" value="2"/>
</dbReference>
<dbReference type="Gene3D" id="3.30.430.20">
    <property type="entry name" value="Gnk2 domain, C-X8-C-X2-C motif"/>
    <property type="match status" value="2"/>
</dbReference>
<dbReference type="PANTHER" id="PTHR32099:SF51">
    <property type="entry name" value="CYSTEINE-RICH RECEPTOR-LIKE PROTEIN KINASE 25 ISOFORM X1"/>
    <property type="match status" value="1"/>
</dbReference>
<evidence type="ECO:0000313" key="7">
    <source>
        <dbReference type="Proteomes" id="UP000834106"/>
    </source>
</evidence>
<gene>
    <name evidence="6" type="ORF">FPE_LOCUS30130</name>
</gene>
<dbReference type="SUPFAM" id="SSF56112">
    <property type="entry name" value="Protein kinase-like (PK-like)"/>
    <property type="match status" value="1"/>
</dbReference>
<feature type="compositionally biased region" description="Pro residues" evidence="3">
    <location>
        <begin position="172"/>
        <end position="192"/>
    </location>
</feature>
<organism evidence="6 7">
    <name type="scientific">Fraxinus pennsylvanica</name>
    <dbReference type="NCBI Taxonomy" id="56036"/>
    <lineage>
        <taxon>Eukaryota</taxon>
        <taxon>Viridiplantae</taxon>
        <taxon>Streptophyta</taxon>
        <taxon>Embryophyta</taxon>
        <taxon>Tracheophyta</taxon>
        <taxon>Spermatophyta</taxon>
        <taxon>Magnoliopsida</taxon>
        <taxon>eudicotyledons</taxon>
        <taxon>Gunneridae</taxon>
        <taxon>Pentapetalae</taxon>
        <taxon>asterids</taxon>
        <taxon>lamiids</taxon>
        <taxon>Lamiales</taxon>
        <taxon>Oleaceae</taxon>
        <taxon>Oleeae</taxon>
        <taxon>Fraxinus</taxon>
    </lineage>
</organism>
<dbReference type="PANTHER" id="PTHR32099">
    <property type="entry name" value="CYSTEINE-RICH REPEAT SECRETORY PROTEIN"/>
    <property type="match status" value="1"/>
</dbReference>
<dbReference type="Gene3D" id="3.30.200.20">
    <property type="entry name" value="Phosphorylase Kinase, domain 1"/>
    <property type="match status" value="1"/>
</dbReference>
<keyword evidence="4" id="KW-1133">Transmembrane helix</keyword>
<keyword evidence="2" id="KW-0677">Repeat</keyword>
<name>A0AAD2ACK4_9LAMI</name>
<evidence type="ECO:0000256" key="2">
    <source>
        <dbReference type="ARBA" id="ARBA00022737"/>
    </source>
</evidence>
<dbReference type="InterPro" id="IPR002902">
    <property type="entry name" value="GNK2"/>
</dbReference>